<dbReference type="PANTHER" id="PTHR34107:SF4">
    <property type="entry name" value="SLL1222 PROTEIN"/>
    <property type="match status" value="1"/>
</dbReference>
<dbReference type="InterPro" id="IPR011335">
    <property type="entry name" value="Restrct_endonuc-II-like"/>
</dbReference>
<dbReference type="CDD" id="cd06260">
    <property type="entry name" value="DUF820-like"/>
    <property type="match status" value="1"/>
</dbReference>
<keyword evidence="2" id="KW-0378">Hydrolase</keyword>
<keyword evidence="2" id="KW-0255">Endonuclease</keyword>
<dbReference type="Pfam" id="PF05685">
    <property type="entry name" value="Uma2"/>
    <property type="match status" value="1"/>
</dbReference>
<dbReference type="Gene3D" id="3.90.1570.10">
    <property type="entry name" value="tt1808, chain A"/>
    <property type="match status" value="1"/>
</dbReference>
<dbReference type="PANTHER" id="PTHR34107">
    <property type="entry name" value="SLL0198 PROTEIN-RELATED"/>
    <property type="match status" value="1"/>
</dbReference>
<dbReference type="EMBL" id="FOXQ01000019">
    <property type="protein sequence ID" value="SFQ54005.1"/>
    <property type="molecule type" value="Genomic_DNA"/>
</dbReference>
<proteinExistence type="predicted"/>
<dbReference type="Proteomes" id="UP000199031">
    <property type="component" value="Unassembled WGS sequence"/>
</dbReference>
<dbReference type="AlphaFoldDB" id="A0A1I5ZC56"/>
<reference evidence="2 3" key="1">
    <citation type="submission" date="2016-10" db="EMBL/GenBank/DDBJ databases">
        <authorList>
            <person name="de Groot N.N."/>
        </authorList>
    </citation>
    <scope>NUCLEOTIDE SEQUENCE [LARGE SCALE GENOMIC DNA]</scope>
    <source>
        <strain evidence="2 3">DSM 28286</strain>
    </source>
</reference>
<dbReference type="GO" id="GO:0004519">
    <property type="term" value="F:endonuclease activity"/>
    <property type="evidence" value="ECO:0007669"/>
    <property type="project" value="UniProtKB-KW"/>
</dbReference>
<keyword evidence="2" id="KW-0540">Nuclease</keyword>
<dbReference type="STRING" id="1465490.SAMN05444277_11910"/>
<accession>A0A1I5ZC56</accession>
<organism evidence="2 3">
    <name type="scientific">Parafilimonas terrae</name>
    <dbReference type="NCBI Taxonomy" id="1465490"/>
    <lineage>
        <taxon>Bacteria</taxon>
        <taxon>Pseudomonadati</taxon>
        <taxon>Bacteroidota</taxon>
        <taxon>Chitinophagia</taxon>
        <taxon>Chitinophagales</taxon>
        <taxon>Chitinophagaceae</taxon>
        <taxon>Parafilimonas</taxon>
    </lineage>
</organism>
<dbReference type="InterPro" id="IPR012296">
    <property type="entry name" value="Nuclease_put_TT1808"/>
</dbReference>
<gene>
    <name evidence="2" type="ORF">SAMN05444277_11910</name>
</gene>
<name>A0A1I5ZC56_9BACT</name>
<dbReference type="InterPro" id="IPR008538">
    <property type="entry name" value="Uma2"/>
</dbReference>
<protein>
    <submittedName>
        <fullName evidence="2">Endonuclease, Uma2 family (Restriction endonuclease fold)</fullName>
    </submittedName>
</protein>
<feature type="domain" description="Putative restriction endonuclease" evidence="1">
    <location>
        <begin position="18"/>
        <end position="148"/>
    </location>
</feature>
<keyword evidence="3" id="KW-1185">Reference proteome</keyword>
<dbReference type="SUPFAM" id="SSF52980">
    <property type="entry name" value="Restriction endonuclease-like"/>
    <property type="match status" value="1"/>
</dbReference>
<sequence length="182" mass="20914">METQAIPRTIKQVFDMLPQGTLAQLINNNIIMSPAPTEAHQRMLIFLSTEINVYVRKNKLGRVYFSPLDVELNYGNVYQPDLLFISNENAGIIHQKRIYGAPDLVIEILSSGTEKYDLGKKLEVYEKSGVQEYIIIDFMQEKPTAKAFLSDVFKTQFKVEYENSSVVTIRTLNNLQINLEEY</sequence>
<dbReference type="RefSeq" id="WP_090663038.1">
    <property type="nucleotide sequence ID" value="NZ_FOXQ01000019.1"/>
</dbReference>
<evidence type="ECO:0000313" key="2">
    <source>
        <dbReference type="EMBL" id="SFQ54005.1"/>
    </source>
</evidence>
<evidence type="ECO:0000259" key="1">
    <source>
        <dbReference type="Pfam" id="PF05685"/>
    </source>
</evidence>
<dbReference type="OrthoDB" id="9808428at2"/>
<evidence type="ECO:0000313" key="3">
    <source>
        <dbReference type="Proteomes" id="UP000199031"/>
    </source>
</evidence>